<dbReference type="PANTHER" id="PTHR46796:SF10">
    <property type="entry name" value="TRANSCRIPTIONAL ACTIVATOR FEAR"/>
    <property type="match status" value="1"/>
</dbReference>
<accession>A0ABY9YYY6</accession>
<dbReference type="PROSITE" id="PS01124">
    <property type="entry name" value="HTH_ARAC_FAMILY_2"/>
    <property type="match status" value="1"/>
</dbReference>
<dbReference type="RefSeq" id="WP_311883621.1">
    <property type="nucleotide sequence ID" value="NZ_CP119391.1"/>
</dbReference>
<dbReference type="InterPro" id="IPR020449">
    <property type="entry name" value="Tscrpt_reg_AraC-type_HTH"/>
</dbReference>
<reference evidence="5 6" key="1">
    <citation type="submission" date="2023-03" db="EMBL/GenBank/DDBJ databases">
        <title>Halomonas sp. nov., isolated from Korean tranditional fermented seafood 'Jeotgal'.</title>
        <authorList>
            <person name="Kim B."/>
            <person name="Shin N.-R."/>
        </authorList>
    </citation>
    <scope>NUCLEOTIDE SEQUENCE [LARGE SCALE GENOMIC DNA]</scope>
    <source>
        <strain evidence="5 6">SG2L-4</strain>
    </source>
</reference>
<dbReference type="InterPro" id="IPR018062">
    <property type="entry name" value="HTH_AraC-typ_CS"/>
</dbReference>
<keyword evidence="2" id="KW-0238">DNA-binding</keyword>
<name>A0ABY9YYY6_9GAMM</name>
<evidence type="ECO:0000313" key="5">
    <source>
        <dbReference type="EMBL" id="WNK20079.1"/>
    </source>
</evidence>
<dbReference type="Gene3D" id="1.10.10.60">
    <property type="entry name" value="Homeodomain-like"/>
    <property type="match status" value="1"/>
</dbReference>
<organism evidence="5 6">
    <name type="scientific">Halomonas piscis</name>
    <dbReference type="NCBI Taxonomy" id="3031727"/>
    <lineage>
        <taxon>Bacteria</taxon>
        <taxon>Pseudomonadati</taxon>
        <taxon>Pseudomonadota</taxon>
        <taxon>Gammaproteobacteria</taxon>
        <taxon>Oceanospirillales</taxon>
        <taxon>Halomonadaceae</taxon>
        <taxon>Halomonas</taxon>
    </lineage>
</organism>
<dbReference type="PRINTS" id="PR00032">
    <property type="entry name" value="HTHARAC"/>
</dbReference>
<evidence type="ECO:0000259" key="4">
    <source>
        <dbReference type="PROSITE" id="PS01124"/>
    </source>
</evidence>
<evidence type="ECO:0000256" key="2">
    <source>
        <dbReference type="ARBA" id="ARBA00023125"/>
    </source>
</evidence>
<dbReference type="PROSITE" id="PS00041">
    <property type="entry name" value="HTH_ARAC_FAMILY_1"/>
    <property type="match status" value="1"/>
</dbReference>
<evidence type="ECO:0000313" key="6">
    <source>
        <dbReference type="Proteomes" id="UP001301869"/>
    </source>
</evidence>
<dbReference type="InterPro" id="IPR009057">
    <property type="entry name" value="Homeodomain-like_sf"/>
</dbReference>
<proteinExistence type="predicted"/>
<dbReference type="InterPro" id="IPR035418">
    <property type="entry name" value="AraC-bd_2"/>
</dbReference>
<dbReference type="SMART" id="SM00342">
    <property type="entry name" value="HTH_ARAC"/>
    <property type="match status" value="1"/>
</dbReference>
<keyword evidence="6" id="KW-1185">Reference proteome</keyword>
<dbReference type="Pfam" id="PF12833">
    <property type="entry name" value="HTH_18"/>
    <property type="match status" value="1"/>
</dbReference>
<evidence type="ECO:0000256" key="1">
    <source>
        <dbReference type="ARBA" id="ARBA00023015"/>
    </source>
</evidence>
<dbReference type="InterPro" id="IPR018060">
    <property type="entry name" value="HTH_AraC"/>
</dbReference>
<dbReference type="Proteomes" id="UP001301869">
    <property type="component" value="Chromosome"/>
</dbReference>
<dbReference type="NCBIfam" id="NF007243">
    <property type="entry name" value="PRK09685.1"/>
    <property type="match status" value="1"/>
</dbReference>
<sequence>MTHSDFKGDIMKTRTHQENRALGIRDLDDWLNQLNQICGHFQAHSLSEKFCGNIKTFEHNSLNLSCVNARSAQLYRTRRDVSNDDFAHYYAIFQVNGYAYMEQNNYRARLDPRDIMLLDASRPCRFQFDKMSRQISLVLPRDTLETTLCRSHINYTQRISGQSHLGHLAYQMIASSTQPQNATDTEDGEAIITALLTLLQPLLVGKESVAPHKQKFDKAVAIINDRLYDPNLTPACVASEVGVSVRSLYRIFAARKLPVAQYIRDRRLVLSAQRLRQSFSEEQLSSLCFACGFSDPSYFSTAFKRHFGMSPTQYRALYQH</sequence>
<keyword evidence="1" id="KW-0805">Transcription regulation</keyword>
<keyword evidence="3" id="KW-0804">Transcription</keyword>
<dbReference type="InterPro" id="IPR050204">
    <property type="entry name" value="AraC_XylS_family_regulators"/>
</dbReference>
<gene>
    <name evidence="5" type="primary">feaR</name>
    <name evidence="5" type="ORF">P1P91_14900</name>
</gene>
<protein>
    <submittedName>
        <fullName evidence="5">Transcriptional regulator FeaR</fullName>
    </submittedName>
</protein>
<dbReference type="PANTHER" id="PTHR46796">
    <property type="entry name" value="HTH-TYPE TRANSCRIPTIONAL ACTIVATOR RHAS-RELATED"/>
    <property type="match status" value="1"/>
</dbReference>
<feature type="domain" description="HTH araC/xylS-type" evidence="4">
    <location>
        <begin position="217"/>
        <end position="317"/>
    </location>
</feature>
<dbReference type="EMBL" id="CP119391">
    <property type="protein sequence ID" value="WNK20079.1"/>
    <property type="molecule type" value="Genomic_DNA"/>
</dbReference>
<dbReference type="SUPFAM" id="SSF46689">
    <property type="entry name" value="Homeodomain-like"/>
    <property type="match status" value="1"/>
</dbReference>
<dbReference type="Pfam" id="PF14525">
    <property type="entry name" value="AraC_binding_2"/>
    <property type="match status" value="1"/>
</dbReference>
<evidence type="ECO:0000256" key="3">
    <source>
        <dbReference type="ARBA" id="ARBA00023163"/>
    </source>
</evidence>